<sequence length="404" mass="43315">MTAFTSTSDASMDNTAQALQKLDRLEGYLLQDSSNLPLLADAFQTALRCSQWERAAFHLRHAQALQPQSQAWALREADLYLAQSDYAKASEVLQALQAMPAQPPEFADAVLHNLAFIQLQSHGPTACVDALRAHMESPQAPAPQPALARLWLRALHHARQPEQATDWARAFEARNLLVPSVAGPASLAALDANCMAEAQRWSNLALQQAEADDAPIEALVTQSSLALAANNAPQAQAAAEAALRINPQDGRAWSALAFASLLAGQFPTARQQFAQALSAMPQHIGTWHGQGWTQIVQQDLEGAKRSFESALALDRNFAESHGGLAVACALGQDTSGAQLHIDRALRLDPANLSGRFAQAVLEAGINDPQSFQRLVKRLLTNQSGPLGESVLDLVSKASTPKGTS</sequence>
<dbReference type="Pfam" id="PF14559">
    <property type="entry name" value="TPR_19"/>
    <property type="match status" value="1"/>
</dbReference>
<dbReference type="Proteomes" id="UP001562178">
    <property type="component" value="Unassembled WGS sequence"/>
</dbReference>
<name>A0ABV4B4A5_9BURK</name>
<evidence type="ECO:0000313" key="2">
    <source>
        <dbReference type="Proteomes" id="UP001562178"/>
    </source>
</evidence>
<reference evidence="1 2" key="1">
    <citation type="journal article" date="2016" name="Int. J. Syst. Evol. Microbiol.">
        <title>Description of Comamonas sediminis sp. nov., isolated from lagoon sediments.</title>
        <authorList>
            <person name="Subhash Y."/>
            <person name="Bang J.J."/>
            <person name="You T.H."/>
            <person name="Lee S.S."/>
        </authorList>
    </citation>
    <scope>NUCLEOTIDE SEQUENCE [LARGE SCALE GENOMIC DNA]</scope>
    <source>
        <strain evidence="1 2">JCM 31169</strain>
    </source>
</reference>
<comment type="caution">
    <text evidence="1">The sequence shown here is derived from an EMBL/GenBank/DDBJ whole genome shotgun (WGS) entry which is preliminary data.</text>
</comment>
<keyword evidence="2" id="KW-1185">Reference proteome</keyword>
<dbReference type="PANTHER" id="PTHR12558">
    <property type="entry name" value="CELL DIVISION CYCLE 16,23,27"/>
    <property type="match status" value="1"/>
</dbReference>
<dbReference type="Gene3D" id="1.25.40.10">
    <property type="entry name" value="Tetratricopeptide repeat domain"/>
    <property type="match status" value="1"/>
</dbReference>
<dbReference type="PANTHER" id="PTHR12558:SF33">
    <property type="entry name" value="BLL7664 PROTEIN"/>
    <property type="match status" value="1"/>
</dbReference>
<proteinExistence type="predicted"/>
<protein>
    <submittedName>
        <fullName evidence="1">Tetratricopeptide repeat protein</fullName>
    </submittedName>
</protein>
<accession>A0ABV4B4A5</accession>
<dbReference type="InterPro" id="IPR011990">
    <property type="entry name" value="TPR-like_helical_dom_sf"/>
</dbReference>
<organism evidence="1 2">
    <name type="scientific">Comamonas sediminis</name>
    <dbReference type="NCBI Taxonomy" id="1783360"/>
    <lineage>
        <taxon>Bacteria</taxon>
        <taxon>Pseudomonadati</taxon>
        <taxon>Pseudomonadota</taxon>
        <taxon>Betaproteobacteria</taxon>
        <taxon>Burkholderiales</taxon>
        <taxon>Comamonadaceae</taxon>
        <taxon>Comamonas</taxon>
    </lineage>
</organism>
<dbReference type="SUPFAM" id="SSF48452">
    <property type="entry name" value="TPR-like"/>
    <property type="match status" value="1"/>
</dbReference>
<dbReference type="EMBL" id="JBGBDC010000004">
    <property type="protein sequence ID" value="MEY2251488.1"/>
    <property type="molecule type" value="Genomic_DNA"/>
</dbReference>
<dbReference type="InterPro" id="IPR019734">
    <property type="entry name" value="TPR_rpt"/>
</dbReference>
<gene>
    <name evidence="1" type="ORF">AB7A72_10775</name>
</gene>
<dbReference type="Pfam" id="PF13432">
    <property type="entry name" value="TPR_16"/>
    <property type="match status" value="1"/>
</dbReference>
<dbReference type="SMART" id="SM00028">
    <property type="entry name" value="TPR"/>
    <property type="match status" value="4"/>
</dbReference>
<dbReference type="RefSeq" id="WP_369459930.1">
    <property type="nucleotide sequence ID" value="NZ_JBGBDC010000004.1"/>
</dbReference>
<evidence type="ECO:0000313" key="1">
    <source>
        <dbReference type="EMBL" id="MEY2251488.1"/>
    </source>
</evidence>